<dbReference type="Proteomes" id="UP001187531">
    <property type="component" value="Unassembled WGS sequence"/>
</dbReference>
<evidence type="ECO:0000313" key="2">
    <source>
        <dbReference type="EMBL" id="KAK2712394.1"/>
    </source>
</evidence>
<proteinExistence type="predicted"/>
<dbReference type="AlphaFoldDB" id="A0AA88L488"/>
<feature type="compositionally biased region" description="Acidic residues" evidence="1">
    <location>
        <begin position="28"/>
        <end position="41"/>
    </location>
</feature>
<keyword evidence="3" id="KW-1185">Reference proteome</keyword>
<reference evidence="2" key="1">
    <citation type="submission" date="2023-07" db="EMBL/GenBank/DDBJ databases">
        <title>Chromosome-level genome assembly of Artemia franciscana.</title>
        <authorList>
            <person name="Jo E."/>
        </authorList>
    </citation>
    <scope>NUCLEOTIDE SEQUENCE</scope>
    <source>
        <tissue evidence="2">Whole body</tissue>
    </source>
</reference>
<name>A0AA88L488_ARTSF</name>
<protein>
    <submittedName>
        <fullName evidence="2">Uncharacterized protein</fullName>
    </submittedName>
</protein>
<feature type="region of interest" description="Disordered" evidence="1">
    <location>
        <begin position="88"/>
        <end position="107"/>
    </location>
</feature>
<evidence type="ECO:0000256" key="1">
    <source>
        <dbReference type="SAM" id="MobiDB-lite"/>
    </source>
</evidence>
<organism evidence="2 3">
    <name type="scientific">Artemia franciscana</name>
    <name type="common">Brine shrimp</name>
    <name type="synonym">Artemia sanfranciscana</name>
    <dbReference type="NCBI Taxonomy" id="6661"/>
    <lineage>
        <taxon>Eukaryota</taxon>
        <taxon>Metazoa</taxon>
        <taxon>Ecdysozoa</taxon>
        <taxon>Arthropoda</taxon>
        <taxon>Crustacea</taxon>
        <taxon>Branchiopoda</taxon>
        <taxon>Anostraca</taxon>
        <taxon>Artemiidae</taxon>
        <taxon>Artemia</taxon>
    </lineage>
</organism>
<sequence>MLGFTRAISALCFVIEGTPEENCRDLEIKDDDDLNHDEDENDPKWNSTFYPSLECDVDEDDLPLSSLTHVHIINRSASPPLSPLVASAISDPSTSGTAMPFQSSFSR</sequence>
<comment type="caution">
    <text evidence="2">The sequence shown here is derived from an EMBL/GenBank/DDBJ whole genome shotgun (WGS) entry which is preliminary data.</text>
</comment>
<evidence type="ECO:0000313" key="3">
    <source>
        <dbReference type="Proteomes" id="UP001187531"/>
    </source>
</evidence>
<feature type="compositionally biased region" description="Polar residues" evidence="1">
    <location>
        <begin position="91"/>
        <end position="107"/>
    </location>
</feature>
<gene>
    <name evidence="2" type="ORF">QYM36_011169</name>
</gene>
<feature type="region of interest" description="Disordered" evidence="1">
    <location>
        <begin position="28"/>
        <end position="47"/>
    </location>
</feature>
<accession>A0AA88L488</accession>
<dbReference type="EMBL" id="JAVRJZ010000015">
    <property type="protein sequence ID" value="KAK2712394.1"/>
    <property type="molecule type" value="Genomic_DNA"/>
</dbReference>